<sequence>MKGRLFVVSGPSGSGKSTITKKVRDMLNIPLSISATSRKPRLGEVDGRDYYFLTKEEFEEKIKNNEFFEYALVHGNYYGTLEKVVEDSLNKGHNIILEIDVQGGIQAKKRKQDAVLIFCRTENEEVLEKRLRNRKTDSEEIIELRLKNAKKELSYEKEYDYVIVNKKLDDAIKQLIDIIKEESYEKA</sequence>
<dbReference type="GO" id="GO:0005829">
    <property type="term" value="C:cytosol"/>
    <property type="evidence" value="ECO:0007669"/>
    <property type="project" value="TreeGrafter"/>
</dbReference>
<dbReference type="PROSITE" id="PS00856">
    <property type="entry name" value="GUANYLATE_KINASE_1"/>
    <property type="match status" value="1"/>
</dbReference>
<dbReference type="EC" id="2.7.4.8" evidence="4 13"/>
<dbReference type="PATRIC" id="fig|1069640.6.peg.1138"/>
<organism evidence="15 16">
    <name type="scientific">Sneathia vaginalis</name>
    <dbReference type="NCBI Taxonomy" id="187101"/>
    <lineage>
        <taxon>Bacteria</taxon>
        <taxon>Fusobacteriati</taxon>
        <taxon>Fusobacteriota</taxon>
        <taxon>Fusobacteriia</taxon>
        <taxon>Fusobacteriales</taxon>
        <taxon>Leptotrichiaceae</taxon>
        <taxon>Sneathia</taxon>
    </lineage>
</organism>
<dbReference type="STRING" id="187101.VC03_05735"/>
<comment type="similarity">
    <text evidence="3 13">Belongs to the guanylate kinase family.</text>
</comment>
<dbReference type="AlphaFoldDB" id="A0A0E3UU73"/>
<comment type="function">
    <text evidence="1 13">Essential for recycling GMP and indirectly, cGMP.</text>
</comment>
<evidence type="ECO:0000256" key="3">
    <source>
        <dbReference type="ARBA" id="ARBA00005790"/>
    </source>
</evidence>
<evidence type="ECO:0000256" key="12">
    <source>
        <dbReference type="ARBA" id="ARBA00048594"/>
    </source>
</evidence>
<gene>
    <name evidence="13 15" type="primary">gmk</name>
    <name evidence="15" type="ORF">VC03_05735</name>
</gene>
<dbReference type="Gene3D" id="3.40.50.300">
    <property type="entry name" value="P-loop containing nucleotide triphosphate hydrolases"/>
    <property type="match status" value="1"/>
</dbReference>
<evidence type="ECO:0000256" key="11">
    <source>
        <dbReference type="ARBA" id="ARBA00030128"/>
    </source>
</evidence>
<feature type="domain" description="Guanylate kinase-like" evidence="14">
    <location>
        <begin position="3"/>
        <end position="180"/>
    </location>
</feature>
<dbReference type="FunFam" id="3.30.63.10:FF:000005">
    <property type="entry name" value="Guanylate kinase"/>
    <property type="match status" value="1"/>
</dbReference>
<keyword evidence="10 13" id="KW-0067">ATP-binding</keyword>
<evidence type="ECO:0000256" key="9">
    <source>
        <dbReference type="ARBA" id="ARBA00022777"/>
    </source>
</evidence>
<dbReference type="Proteomes" id="UP000033103">
    <property type="component" value="Chromosome"/>
</dbReference>
<comment type="subcellular location">
    <subcellularLocation>
        <location evidence="2 13">Cytoplasm</location>
    </subcellularLocation>
</comment>
<evidence type="ECO:0000256" key="5">
    <source>
        <dbReference type="ARBA" id="ARBA00016296"/>
    </source>
</evidence>
<evidence type="ECO:0000256" key="10">
    <source>
        <dbReference type="ARBA" id="ARBA00022840"/>
    </source>
</evidence>
<keyword evidence="7 13" id="KW-0808">Transferase</keyword>
<evidence type="ECO:0000256" key="2">
    <source>
        <dbReference type="ARBA" id="ARBA00004496"/>
    </source>
</evidence>
<dbReference type="KEGG" id="sns:VC03_05735"/>
<accession>A0A0E3UU73</accession>
<protein>
    <recommendedName>
        <fullName evidence="5 13">Guanylate kinase</fullName>
        <ecNumber evidence="4 13">2.7.4.8</ecNumber>
    </recommendedName>
    <alternativeName>
        <fullName evidence="11 13">GMP kinase</fullName>
    </alternativeName>
</protein>
<dbReference type="HOGENOM" id="CLU_001715_1_1_0"/>
<evidence type="ECO:0000256" key="13">
    <source>
        <dbReference type="HAMAP-Rule" id="MF_00328"/>
    </source>
</evidence>
<dbReference type="GO" id="GO:0005524">
    <property type="term" value="F:ATP binding"/>
    <property type="evidence" value="ECO:0007669"/>
    <property type="project" value="UniProtKB-UniRule"/>
</dbReference>
<dbReference type="SMART" id="SM00072">
    <property type="entry name" value="GuKc"/>
    <property type="match status" value="1"/>
</dbReference>
<dbReference type="PROSITE" id="PS50052">
    <property type="entry name" value="GUANYLATE_KINASE_2"/>
    <property type="match status" value="1"/>
</dbReference>
<evidence type="ECO:0000256" key="1">
    <source>
        <dbReference type="ARBA" id="ARBA00003531"/>
    </source>
</evidence>
<dbReference type="InterPro" id="IPR008145">
    <property type="entry name" value="GK/Ca_channel_bsu"/>
</dbReference>
<dbReference type="OrthoDB" id="9808150at2"/>
<dbReference type="InterPro" id="IPR020590">
    <property type="entry name" value="Guanylate_kinase_CS"/>
</dbReference>
<dbReference type="PANTHER" id="PTHR23117:SF13">
    <property type="entry name" value="GUANYLATE KINASE"/>
    <property type="match status" value="1"/>
</dbReference>
<dbReference type="Pfam" id="PF00625">
    <property type="entry name" value="Guanylate_kin"/>
    <property type="match status" value="1"/>
</dbReference>
<evidence type="ECO:0000313" key="16">
    <source>
        <dbReference type="Proteomes" id="UP000033103"/>
    </source>
</evidence>
<dbReference type="PANTHER" id="PTHR23117">
    <property type="entry name" value="GUANYLATE KINASE-RELATED"/>
    <property type="match status" value="1"/>
</dbReference>
<evidence type="ECO:0000259" key="14">
    <source>
        <dbReference type="PROSITE" id="PS50052"/>
    </source>
</evidence>
<keyword evidence="9 13" id="KW-0418">Kinase</keyword>
<dbReference type="NCBIfam" id="TIGR03263">
    <property type="entry name" value="guanyl_kin"/>
    <property type="match status" value="1"/>
</dbReference>
<evidence type="ECO:0000256" key="6">
    <source>
        <dbReference type="ARBA" id="ARBA00022490"/>
    </source>
</evidence>
<evidence type="ECO:0000313" key="15">
    <source>
        <dbReference type="EMBL" id="AKC95974.1"/>
    </source>
</evidence>
<dbReference type="HAMAP" id="MF_00328">
    <property type="entry name" value="Guanylate_kinase"/>
    <property type="match status" value="1"/>
</dbReference>
<dbReference type="Gene3D" id="3.30.63.10">
    <property type="entry name" value="Guanylate Kinase phosphate binding domain"/>
    <property type="match status" value="1"/>
</dbReference>
<evidence type="ECO:0000256" key="4">
    <source>
        <dbReference type="ARBA" id="ARBA00012961"/>
    </source>
</evidence>
<dbReference type="EMBL" id="CP011280">
    <property type="protein sequence ID" value="AKC95974.1"/>
    <property type="molecule type" value="Genomic_DNA"/>
</dbReference>
<keyword evidence="16" id="KW-1185">Reference proteome</keyword>
<proteinExistence type="inferred from homology"/>
<feature type="binding site" evidence="13">
    <location>
        <begin position="10"/>
        <end position="17"/>
    </location>
    <ligand>
        <name>ATP</name>
        <dbReference type="ChEBI" id="CHEBI:30616"/>
    </ligand>
</feature>
<keyword evidence="6 13" id="KW-0963">Cytoplasm</keyword>
<name>A0A0E3UU73_9FUSO</name>
<dbReference type="GO" id="GO:0004385">
    <property type="term" value="F:GMP kinase activity"/>
    <property type="evidence" value="ECO:0007669"/>
    <property type="project" value="UniProtKB-UniRule"/>
</dbReference>
<evidence type="ECO:0000256" key="7">
    <source>
        <dbReference type="ARBA" id="ARBA00022679"/>
    </source>
</evidence>
<dbReference type="SUPFAM" id="SSF52540">
    <property type="entry name" value="P-loop containing nucleoside triphosphate hydrolases"/>
    <property type="match status" value="1"/>
</dbReference>
<dbReference type="CDD" id="cd00071">
    <property type="entry name" value="GMPK"/>
    <property type="match status" value="1"/>
</dbReference>
<comment type="catalytic activity">
    <reaction evidence="12 13">
        <text>GMP + ATP = GDP + ADP</text>
        <dbReference type="Rhea" id="RHEA:20780"/>
        <dbReference type="ChEBI" id="CHEBI:30616"/>
        <dbReference type="ChEBI" id="CHEBI:58115"/>
        <dbReference type="ChEBI" id="CHEBI:58189"/>
        <dbReference type="ChEBI" id="CHEBI:456216"/>
        <dbReference type="EC" id="2.7.4.8"/>
    </reaction>
</comment>
<reference evidence="15 16" key="1">
    <citation type="journal article" date="2012" name="BMC Genomics">
        <title>Genomic sequence analysis and characterization of Sneathia amnii sp. nov.</title>
        <authorList>
            <consortium name="Vaginal Microbiome Consortium (additional members)"/>
            <person name="Harwich M.D.Jr."/>
            <person name="Serrano M.G."/>
            <person name="Fettweis J.M."/>
            <person name="Alves J.M."/>
            <person name="Reimers M.A."/>
            <person name="Buck G.A."/>
            <person name="Jefferson K.K."/>
        </authorList>
    </citation>
    <scope>NUCLEOTIDE SEQUENCE [LARGE SCALE GENOMIC DNA]</scope>
    <source>
        <strain evidence="15 16">SN35</strain>
    </source>
</reference>
<dbReference type="InterPro" id="IPR017665">
    <property type="entry name" value="Guanylate_kinase"/>
</dbReference>
<dbReference type="InterPro" id="IPR008144">
    <property type="entry name" value="Guanylate_kin-like_dom"/>
</dbReference>
<keyword evidence="8 13" id="KW-0547">Nucleotide-binding</keyword>
<dbReference type="InterPro" id="IPR027417">
    <property type="entry name" value="P-loop_NTPase"/>
</dbReference>
<evidence type="ECO:0000256" key="8">
    <source>
        <dbReference type="ARBA" id="ARBA00022741"/>
    </source>
</evidence>